<evidence type="ECO:0000313" key="1">
    <source>
        <dbReference type="EMBL" id="GAJ15813.1"/>
    </source>
</evidence>
<comment type="caution">
    <text evidence="1">The sequence shown here is derived from an EMBL/GenBank/DDBJ whole genome shotgun (WGS) entry which is preliminary data.</text>
</comment>
<feature type="non-terminal residue" evidence="1">
    <location>
        <position position="1"/>
    </location>
</feature>
<proteinExistence type="predicted"/>
<accession>X1UE66</accession>
<dbReference type="EMBL" id="BARW01028809">
    <property type="protein sequence ID" value="GAJ15813.1"/>
    <property type="molecule type" value="Genomic_DNA"/>
</dbReference>
<name>X1UE66_9ZZZZ</name>
<dbReference type="AlphaFoldDB" id="X1UE66"/>
<sequence length="38" mass="4661">DMMKQKSFFIDNLFIKIFFKKTLIEILGKSKEYIEELM</sequence>
<organism evidence="1">
    <name type="scientific">marine sediment metagenome</name>
    <dbReference type="NCBI Taxonomy" id="412755"/>
    <lineage>
        <taxon>unclassified sequences</taxon>
        <taxon>metagenomes</taxon>
        <taxon>ecological metagenomes</taxon>
    </lineage>
</organism>
<reference evidence="1" key="1">
    <citation type="journal article" date="2014" name="Front. Microbiol.">
        <title>High frequency of phylogenetically diverse reductive dehalogenase-homologous genes in deep subseafloor sedimentary metagenomes.</title>
        <authorList>
            <person name="Kawai M."/>
            <person name="Futagami T."/>
            <person name="Toyoda A."/>
            <person name="Takaki Y."/>
            <person name="Nishi S."/>
            <person name="Hori S."/>
            <person name="Arai W."/>
            <person name="Tsubouchi T."/>
            <person name="Morono Y."/>
            <person name="Uchiyama I."/>
            <person name="Ito T."/>
            <person name="Fujiyama A."/>
            <person name="Inagaki F."/>
            <person name="Takami H."/>
        </authorList>
    </citation>
    <scope>NUCLEOTIDE SEQUENCE</scope>
    <source>
        <strain evidence="1">Expedition CK06-06</strain>
    </source>
</reference>
<gene>
    <name evidence="1" type="ORF">S12H4_46428</name>
</gene>
<protein>
    <submittedName>
        <fullName evidence="1">Uncharacterized protein</fullName>
    </submittedName>
</protein>